<organism evidence="4 5">
    <name type="scientific">Ophiocordyceps australis</name>
    <dbReference type="NCBI Taxonomy" id="1399860"/>
    <lineage>
        <taxon>Eukaryota</taxon>
        <taxon>Fungi</taxon>
        <taxon>Dikarya</taxon>
        <taxon>Ascomycota</taxon>
        <taxon>Pezizomycotina</taxon>
        <taxon>Sordariomycetes</taxon>
        <taxon>Hypocreomycetidae</taxon>
        <taxon>Hypocreales</taxon>
        <taxon>Ophiocordycipitaceae</taxon>
        <taxon>Ophiocordyceps</taxon>
    </lineage>
</organism>
<reference evidence="4 5" key="1">
    <citation type="submission" date="2017-06" db="EMBL/GenBank/DDBJ databases">
        <title>Ant-infecting Ophiocordyceps genomes reveal a high diversity of potential behavioral manipulation genes and a possible major role for enterotoxins.</title>
        <authorList>
            <person name="De Bekker C."/>
            <person name="Evans H.C."/>
            <person name="Brachmann A."/>
            <person name="Hughes D.P."/>
        </authorList>
    </citation>
    <scope>NUCLEOTIDE SEQUENCE [LARGE SCALE GENOMIC DNA]</scope>
    <source>
        <strain evidence="4 5">1348a</strain>
    </source>
</reference>
<name>A0A2C5ZFW3_9HYPO</name>
<dbReference type="EMBL" id="NJEU01000210">
    <property type="protein sequence ID" value="PHH78763.1"/>
    <property type="molecule type" value="Genomic_DNA"/>
</dbReference>
<evidence type="ECO:0000256" key="2">
    <source>
        <dbReference type="ARBA" id="ARBA00022490"/>
    </source>
</evidence>
<sequence>MAFNRKYANLPDLDSAPDIYETPDLTDDNSTIPTTNQAPSEDDFFDAEQDEEAQHISRSRLRIDEARSRFMPANVDATGVDFSDRVDSKRKSYKATSRRRRILPDGTEELGDISEADDDQGLQRRIARLTREVEEAKEDFAKLRSAADGQSDSPEPNDSRLSILSQTLDNLNASSLAAVATKTAPAAVKTTTDTPAMADGATYTVTYTPSYEQSHTLAKAADFDERLLMLEKALGISSSVLLEANHDGLPRAILPTLDAMNKQISALAQASTANLDAISRRVRSLASDQDRLNDSREKAKNLRDEMGRNGPASPRDETDQEAKVNALYGILPTIEGLTPLLPPLLDRLRSLRALHADAATASQTLDGIETQQVEMAGDLKQWRDGLQKLESSLQSRDTTVEENMKVMEGWIKGLEERITKLE</sequence>
<dbReference type="GO" id="GO:0005737">
    <property type="term" value="C:cytoplasm"/>
    <property type="evidence" value="ECO:0007669"/>
    <property type="project" value="UniProtKB-SubCell"/>
</dbReference>
<dbReference type="InterPro" id="IPR028133">
    <property type="entry name" value="Dynamitin"/>
</dbReference>
<dbReference type="AlphaFoldDB" id="A0A2C5ZFW3"/>
<feature type="region of interest" description="Disordered" evidence="3">
    <location>
        <begin position="1"/>
        <end position="58"/>
    </location>
</feature>
<feature type="compositionally biased region" description="Acidic residues" evidence="3">
    <location>
        <begin position="40"/>
        <end position="51"/>
    </location>
</feature>
<dbReference type="GO" id="GO:0007017">
    <property type="term" value="P:microtubule-based process"/>
    <property type="evidence" value="ECO:0007669"/>
    <property type="project" value="InterPro"/>
</dbReference>
<feature type="region of interest" description="Disordered" evidence="3">
    <location>
        <begin position="141"/>
        <end position="160"/>
    </location>
</feature>
<feature type="compositionally biased region" description="Polar residues" evidence="3">
    <location>
        <begin position="28"/>
        <end position="39"/>
    </location>
</feature>
<dbReference type="Proteomes" id="UP000224854">
    <property type="component" value="Unassembled WGS sequence"/>
</dbReference>
<keyword evidence="5" id="KW-1185">Reference proteome</keyword>
<evidence type="ECO:0000313" key="5">
    <source>
        <dbReference type="Proteomes" id="UP000224854"/>
    </source>
</evidence>
<evidence type="ECO:0000256" key="3">
    <source>
        <dbReference type="SAM" id="MobiDB-lite"/>
    </source>
</evidence>
<evidence type="ECO:0008006" key="6">
    <source>
        <dbReference type="Google" id="ProtNLM"/>
    </source>
</evidence>
<feature type="region of interest" description="Disordered" evidence="3">
    <location>
        <begin position="284"/>
        <end position="320"/>
    </location>
</feature>
<dbReference type="OrthoDB" id="4977at2759"/>
<feature type="compositionally biased region" description="Polar residues" evidence="3">
    <location>
        <begin position="148"/>
        <end position="160"/>
    </location>
</feature>
<dbReference type="Pfam" id="PF04912">
    <property type="entry name" value="Dynamitin"/>
    <property type="match status" value="1"/>
</dbReference>
<gene>
    <name evidence="4" type="ORF">CDD82_2858</name>
</gene>
<proteinExistence type="predicted"/>
<feature type="compositionally biased region" description="Basic and acidic residues" evidence="3">
    <location>
        <begin position="288"/>
        <end position="307"/>
    </location>
</feature>
<evidence type="ECO:0000256" key="1">
    <source>
        <dbReference type="ARBA" id="ARBA00004496"/>
    </source>
</evidence>
<comment type="caution">
    <text evidence="4">The sequence shown here is derived from an EMBL/GenBank/DDBJ whole genome shotgun (WGS) entry which is preliminary data.</text>
</comment>
<dbReference type="PANTHER" id="PTHR15346">
    <property type="entry name" value="DYNACTIN SUBUNIT"/>
    <property type="match status" value="1"/>
</dbReference>
<comment type="subcellular location">
    <subcellularLocation>
        <location evidence="1">Cytoplasm</location>
    </subcellularLocation>
</comment>
<accession>A0A2C5ZFW3</accession>
<protein>
    <recommendedName>
        <fullName evidence="6">Dynactin subunit 2</fullName>
    </recommendedName>
</protein>
<evidence type="ECO:0000313" key="4">
    <source>
        <dbReference type="EMBL" id="PHH78763.1"/>
    </source>
</evidence>
<dbReference type="GO" id="GO:0005869">
    <property type="term" value="C:dynactin complex"/>
    <property type="evidence" value="ECO:0007669"/>
    <property type="project" value="InterPro"/>
</dbReference>
<keyword evidence="2" id="KW-0963">Cytoplasm</keyword>